<keyword evidence="2 7" id="KW-0812">Transmembrane</keyword>
<dbReference type="EMBL" id="CAQQ02072283">
    <property type="status" value="NOT_ANNOTATED_CDS"/>
    <property type="molecule type" value="Genomic_DNA"/>
</dbReference>
<keyword evidence="5" id="KW-0325">Glycoprotein</keyword>
<feature type="transmembrane region" description="Helical" evidence="7">
    <location>
        <begin position="96"/>
        <end position="119"/>
    </location>
</feature>
<evidence type="ECO:0000313" key="9">
    <source>
        <dbReference type="EnsemblMetazoa" id="MESCA005271-PA"/>
    </source>
</evidence>
<organism evidence="9 10">
    <name type="scientific">Megaselia scalaris</name>
    <name type="common">Humpbacked fly</name>
    <name type="synonym">Phora scalaris</name>
    <dbReference type="NCBI Taxonomy" id="36166"/>
    <lineage>
        <taxon>Eukaryota</taxon>
        <taxon>Metazoa</taxon>
        <taxon>Ecdysozoa</taxon>
        <taxon>Arthropoda</taxon>
        <taxon>Hexapoda</taxon>
        <taxon>Insecta</taxon>
        <taxon>Pterygota</taxon>
        <taxon>Neoptera</taxon>
        <taxon>Endopterygota</taxon>
        <taxon>Diptera</taxon>
        <taxon>Brachycera</taxon>
        <taxon>Muscomorpha</taxon>
        <taxon>Platypezoidea</taxon>
        <taxon>Phoridae</taxon>
        <taxon>Megaseliini</taxon>
        <taxon>Megaselia</taxon>
    </lineage>
</organism>
<feature type="transmembrane region" description="Helical" evidence="7">
    <location>
        <begin position="294"/>
        <end position="315"/>
    </location>
</feature>
<protein>
    <recommendedName>
        <fullName evidence="8">Amino acid transporter transmembrane domain-containing protein</fullName>
    </recommendedName>
</protein>
<reference evidence="9" key="2">
    <citation type="submission" date="2015-06" db="UniProtKB">
        <authorList>
            <consortium name="EnsemblMetazoa"/>
        </authorList>
    </citation>
    <scope>IDENTIFICATION</scope>
</reference>
<sequence>MLSSDNGDNNGLCWEGYPFTRLTVYRMCLVGFVLIMGPFALFNVSKTKYIQMITILCRWAAFGIMIVLALIRLITINDPAELGHPKAFNFGGLPKLFGACVYSFMCHHSLPSLIAPIANKQKIKFLMSMDYLLICLFYIFLAITGAFAFAHIEELYTLNFIPQSSDSSIGKFMEVIDYFLALFPVFTLSASYPVIAITLRNNLQTMFLDMSRIESYNFFLRRLLFPLLAVIPPLINTYFTDSLTDLVGFTGSYAGTGIQYLIPIFLVYFARKTCGDLLGQGIVNKYRSPFSSNWWLIGVFLWSIGCVTLVTINSLKNETDEPRKKILKKSSNLFYEDFSLFFFVYLE</sequence>
<evidence type="ECO:0000313" key="10">
    <source>
        <dbReference type="Proteomes" id="UP000015102"/>
    </source>
</evidence>
<dbReference type="EnsemblMetazoa" id="MESCA005271-RA">
    <property type="protein sequence ID" value="MESCA005271-PA"/>
    <property type="gene ID" value="MESCA005271"/>
</dbReference>
<dbReference type="GO" id="GO:0016020">
    <property type="term" value="C:membrane"/>
    <property type="evidence" value="ECO:0007669"/>
    <property type="project" value="UniProtKB-SubCell"/>
</dbReference>
<evidence type="ECO:0000256" key="6">
    <source>
        <dbReference type="ARBA" id="ARBA00038166"/>
    </source>
</evidence>
<feature type="transmembrane region" description="Helical" evidence="7">
    <location>
        <begin position="178"/>
        <end position="199"/>
    </location>
</feature>
<evidence type="ECO:0000259" key="8">
    <source>
        <dbReference type="Pfam" id="PF01490"/>
    </source>
</evidence>
<accession>T1GNW0</accession>
<comment type="subcellular location">
    <subcellularLocation>
        <location evidence="1">Membrane</location>
        <topology evidence="1">Multi-pass membrane protein</topology>
    </subcellularLocation>
</comment>
<dbReference type="HOGENOM" id="CLU_025541_0_0_1"/>
<evidence type="ECO:0000256" key="2">
    <source>
        <dbReference type="ARBA" id="ARBA00022692"/>
    </source>
</evidence>
<dbReference type="Pfam" id="PF01490">
    <property type="entry name" value="Aa_trans"/>
    <property type="match status" value="1"/>
</dbReference>
<feature type="transmembrane region" description="Helical" evidence="7">
    <location>
        <begin position="24"/>
        <end position="44"/>
    </location>
</feature>
<keyword evidence="10" id="KW-1185">Reference proteome</keyword>
<feature type="domain" description="Amino acid transporter transmembrane" evidence="8">
    <location>
        <begin position="20"/>
        <end position="273"/>
    </location>
</feature>
<dbReference type="PANTHER" id="PTHR16189">
    <property type="entry name" value="TRANSMEMBRANE PROTEIN 104-RELATED"/>
    <property type="match status" value="1"/>
</dbReference>
<name>T1GNW0_MEGSC</name>
<reference evidence="10" key="1">
    <citation type="submission" date="2013-02" db="EMBL/GenBank/DDBJ databases">
        <authorList>
            <person name="Hughes D."/>
        </authorList>
    </citation>
    <scope>NUCLEOTIDE SEQUENCE</scope>
    <source>
        <strain>Durham</strain>
        <strain evidence="10">NC isolate 2 -- Noor lab</strain>
    </source>
</reference>
<keyword evidence="4 7" id="KW-0472">Membrane</keyword>
<dbReference type="AlphaFoldDB" id="T1GNW0"/>
<comment type="similarity">
    <text evidence="6">Belongs to the TMEM104 family.</text>
</comment>
<dbReference type="PANTHER" id="PTHR16189:SF0">
    <property type="entry name" value="TRANSMEMBRANE PROTEIN 104"/>
    <property type="match status" value="1"/>
</dbReference>
<dbReference type="InterPro" id="IPR013057">
    <property type="entry name" value="AA_transpt_TM"/>
</dbReference>
<evidence type="ECO:0000256" key="1">
    <source>
        <dbReference type="ARBA" id="ARBA00004141"/>
    </source>
</evidence>
<dbReference type="Proteomes" id="UP000015102">
    <property type="component" value="Unassembled WGS sequence"/>
</dbReference>
<feature type="transmembrane region" description="Helical" evidence="7">
    <location>
        <begin position="219"/>
        <end position="239"/>
    </location>
</feature>
<proteinExistence type="inferred from homology"/>
<evidence type="ECO:0000256" key="5">
    <source>
        <dbReference type="ARBA" id="ARBA00023180"/>
    </source>
</evidence>
<evidence type="ECO:0000256" key="7">
    <source>
        <dbReference type="SAM" id="Phobius"/>
    </source>
</evidence>
<dbReference type="OMA" id="IIVNYCY"/>
<keyword evidence="3 7" id="KW-1133">Transmembrane helix</keyword>
<feature type="transmembrane region" description="Helical" evidence="7">
    <location>
        <begin position="56"/>
        <end position="76"/>
    </location>
</feature>
<evidence type="ECO:0000256" key="3">
    <source>
        <dbReference type="ARBA" id="ARBA00022989"/>
    </source>
</evidence>
<evidence type="ECO:0000256" key="4">
    <source>
        <dbReference type="ARBA" id="ARBA00023136"/>
    </source>
</evidence>
<feature type="transmembrane region" description="Helical" evidence="7">
    <location>
        <begin position="131"/>
        <end position="152"/>
    </location>
</feature>